<proteinExistence type="predicted"/>
<feature type="compositionally biased region" description="Basic and acidic residues" evidence="1">
    <location>
        <begin position="68"/>
        <end position="82"/>
    </location>
</feature>
<dbReference type="Proteomes" id="UP000000763">
    <property type="component" value="Chromosome 3"/>
</dbReference>
<protein>
    <recommendedName>
        <fullName evidence="4">Retrotransposon protein, putative, Ty3-gypsy subclass</fullName>
    </recommendedName>
</protein>
<evidence type="ECO:0000313" key="3">
    <source>
        <dbReference type="Proteomes" id="UP000000763"/>
    </source>
</evidence>
<name>Q75H74_ORYSJ</name>
<reference evidence="3" key="2">
    <citation type="journal article" date="2008" name="Nucleic Acids Res.">
        <title>The rice annotation project database (RAP-DB): 2008 update.</title>
        <authorList>
            <consortium name="The rice annotation project (RAP)"/>
        </authorList>
    </citation>
    <scope>GENOME REANNOTATION</scope>
    <source>
        <strain evidence="3">cv. Nipponbare</strain>
    </source>
</reference>
<dbReference type="EMBL" id="AC136972">
    <property type="protein sequence ID" value="AAR00616.1"/>
    <property type="molecule type" value="Genomic_DNA"/>
</dbReference>
<sequence>MTSAMTSSPAAARARKLAGERRHDNANGGHQHVEGDVANSPVTKTAAEDQRTATASRKKRRGGRDRRRLGDHDGDLPEQRQRPERRRRTAGAAAATAAHGCTVLGRYRWRRAKARVATDSGDTGGPFIVARRRRRRPTATGDAMEGLGFGGERSIRIKLESTDFQTELAIDSKRKKVEKIPGSISPQTISPDRERCGRIGKAAAARRG</sequence>
<evidence type="ECO:0000256" key="1">
    <source>
        <dbReference type="SAM" id="MobiDB-lite"/>
    </source>
</evidence>
<feature type="region of interest" description="Disordered" evidence="1">
    <location>
        <begin position="1"/>
        <end position="97"/>
    </location>
</feature>
<feature type="compositionally biased region" description="Basic and acidic residues" evidence="1">
    <location>
        <begin position="17"/>
        <end position="35"/>
    </location>
</feature>
<feature type="compositionally biased region" description="Basic residues" evidence="1">
    <location>
        <begin position="56"/>
        <end position="67"/>
    </location>
</feature>
<evidence type="ECO:0008006" key="4">
    <source>
        <dbReference type="Google" id="ProtNLM"/>
    </source>
</evidence>
<organism evidence="2 3">
    <name type="scientific">Oryza sativa subsp. japonica</name>
    <name type="common">Rice</name>
    <dbReference type="NCBI Taxonomy" id="39947"/>
    <lineage>
        <taxon>Eukaryota</taxon>
        <taxon>Viridiplantae</taxon>
        <taxon>Streptophyta</taxon>
        <taxon>Embryophyta</taxon>
        <taxon>Tracheophyta</taxon>
        <taxon>Spermatophyta</taxon>
        <taxon>Magnoliopsida</taxon>
        <taxon>Liliopsida</taxon>
        <taxon>Poales</taxon>
        <taxon>Poaceae</taxon>
        <taxon>BOP clade</taxon>
        <taxon>Oryzoideae</taxon>
        <taxon>Oryzeae</taxon>
        <taxon>Oryzinae</taxon>
        <taxon>Oryza</taxon>
        <taxon>Oryza sativa</taxon>
    </lineage>
</organism>
<reference evidence="3" key="1">
    <citation type="journal article" date="2005" name="Nature">
        <title>The map-based sequence of the rice genome.</title>
        <authorList>
            <consortium name="International rice genome sequencing project (IRGSP)"/>
            <person name="Matsumoto T."/>
            <person name="Wu J."/>
            <person name="Kanamori H."/>
            <person name="Katayose Y."/>
            <person name="Fujisawa M."/>
            <person name="Namiki N."/>
            <person name="Mizuno H."/>
            <person name="Yamamoto K."/>
            <person name="Antonio B.A."/>
            <person name="Baba T."/>
            <person name="Sakata K."/>
            <person name="Nagamura Y."/>
            <person name="Aoki H."/>
            <person name="Arikawa K."/>
            <person name="Arita K."/>
            <person name="Bito T."/>
            <person name="Chiden Y."/>
            <person name="Fujitsuka N."/>
            <person name="Fukunaka R."/>
            <person name="Hamada M."/>
            <person name="Harada C."/>
            <person name="Hayashi A."/>
            <person name="Hijishita S."/>
            <person name="Honda M."/>
            <person name="Hosokawa S."/>
            <person name="Ichikawa Y."/>
            <person name="Idonuma A."/>
            <person name="Iijima M."/>
            <person name="Ikeda M."/>
            <person name="Ikeno M."/>
            <person name="Ito K."/>
            <person name="Ito S."/>
            <person name="Ito T."/>
            <person name="Ito Y."/>
            <person name="Ito Y."/>
            <person name="Iwabuchi A."/>
            <person name="Kamiya K."/>
            <person name="Karasawa W."/>
            <person name="Kurita K."/>
            <person name="Katagiri S."/>
            <person name="Kikuta A."/>
            <person name="Kobayashi H."/>
            <person name="Kobayashi N."/>
            <person name="Machita K."/>
            <person name="Maehara T."/>
            <person name="Masukawa M."/>
            <person name="Mizubayashi T."/>
            <person name="Mukai Y."/>
            <person name="Nagasaki H."/>
            <person name="Nagata Y."/>
            <person name="Naito S."/>
            <person name="Nakashima M."/>
            <person name="Nakama Y."/>
            <person name="Nakamichi Y."/>
            <person name="Nakamura M."/>
            <person name="Meguro A."/>
            <person name="Negishi M."/>
            <person name="Ohta I."/>
            <person name="Ohta T."/>
            <person name="Okamoto M."/>
            <person name="Ono N."/>
            <person name="Saji S."/>
            <person name="Sakaguchi M."/>
            <person name="Sakai K."/>
            <person name="Shibata M."/>
            <person name="Shimokawa T."/>
            <person name="Song J."/>
            <person name="Takazaki Y."/>
            <person name="Terasawa K."/>
            <person name="Tsugane M."/>
            <person name="Tsuji K."/>
            <person name="Ueda S."/>
            <person name="Waki K."/>
            <person name="Yamagata H."/>
            <person name="Yamamoto M."/>
            <person name="Yamamoto S."/>
            <person name="Yamane H."/>
            <person name="Yoshiki S."/>
            <person name="Yoshihara R."/>
            <person name="Yukawa K."/>
            <person name="Zhong H."/>
            <person name="Yano M."/>
            <person name="Yuan Q."/>
            <person name="Ouyang S."/>
            <person name="Liu J."/>
            <person name="Jones K.M."/>
            <person name="Gansberger K."/>
            <person name="Moffat K."/>
            <person name="Hill J."/>
            <person name="Bera J."/>
            <person name="Fadrosh D."/>
            <person name="Jin S."/>
            <person name="Johri S."/>
            <person name="Kim M."/>
            <person name="Overton L."/>
            <person name="Reardon M."/>
            <person name="Tsitrin T."/>
            <person name="Vuong H."/>
            <person name="Weaver B."/>
            <person name="Ciecko A."/>
            <person name="Tallon L."/>
            <person name="Jackson J."/>
            <person name="Pai G."/>
            <person name="Aken S.V."/>
            <person name="Utterback T."/>
            <person name="Reidmuller S."/>
            <person name="Feldblyum T."/>
            <person name="Hsiao J."/>
            <person name="Zismann V."/>
            <person name="Iobst S."/>
            <person name="de Vazeille A.R."/>
            <person name="Buell C.R."/>
            <person name="Ying K."/>
            <person name="Li Y."/>
            <person name="Lu T."/>
            <person name="Huang Y."/>
            <person name="Zhao Q."/>
            <person name="Feng Q."/>
            <person name="Zhang L."/>
            <person name="Zhu J."/>
            <person name="Weng Q."/>
            <person name="Mu J."/>
            <person name="Lu Y."/>
            <person name="Fan D."/>
            <person name="Liu Y."/>
            <person name="Guan J."/>
            <person name="Zhang Y."/>
            <person name="Yu S."/>
            <person name="Liu X."/>
            <person name="Zhang Y."/>
            <person name="Hong G."/>
            <person name="Han B."/>
            <person name="Choisne N."/>
            <person name="Demange N."/>
            <person name="Orjeda G."/>
            <person name="Samain S."/>
            <person name="Cattolico L."/>
            <person name="Pelletier E."/>
            <person name="Couloux A."/>
            <person name="Segurens B."/>
            <person name="Wincker P."/>
            <person name="D'Hont A."/>
            <person name="Scarpelli C."/>
            <person name="Weissenbach J."/>
            <person name="Salanoubat M."/>
            <person name="Quetier F."/>
            <person name="Yu Y."/>
            <person name="Kim H.R."/>
            <person name="Rambo T."/>
            <person name="Currie J."/>
            <person name="Collura K."/>
            <person name="Luo M."/>
            <person name="Yang T."/>
            <person name="Ammiraju J.S.S."/>
            <person name="Engler F."/>
            <person name="Soderlund C."/>
            <person name="Wing R.A."/>
            <person name="Palmer L.E."/>
            <person name="de la Bastide M."/>
            <person name="Spiegel L."/>
            <person name="Nascimento L."/>
            <person name="Zutavern T."/>
            <person name="O'Shaughnessy A."/>
            <person name="Dike S."/>
            <person name="Dedhia N."/>
            <person name="Preston R."/>
            <person name="Balija V."/>
            <person name="McCombie W.R."/>
            <person name="Chow T."/>
            <person name="Chen H."/>
            <person name="Chung M."/>
            <person name="Chen C."/>
            <person name="Shaw J."/>
            <person name="Wu H."/>
            <person name="Hsiao K."/>
            <person name="Chao Y."/>
            <person name="Chu M."/>
            <person name="Cheng C."/>
            <person name="Hour A."/>
            <person name="Lee P."/>
            <person name="Lin S."/>
            <person name="Lin Y."/>
            <person name="Liou J."/>
            <person name="Liu S."/>
            <person name="Hsing Y."/>
            <person name="Raghuvanshi S."/>
            <person name="Mohanty A."/>
            <person name="Bharti A.K."/>
            <person name="Gaur A."/>
            <person name="Gupta V."/>
            <person name="Kumar D."/>
            <person name="Ravi V."/>
            <person name="Vij S."/>
            <person name="Kapur A."/>
            <person name="Khurana P."/>
            <person name="Khurana P."/>
            <person name="Khurana J.P."/>
            <person name="Tyagi A.K."/>
            <person name="Gaikwad K."/>
            <person name="Singh A."/>
            <person name="Dalal V."/>
            <person name="Srivastava S."/>
            <person name="Dixit A."/>
            <person name="Pal A.K."/>
            <person name="Ghazi I.A."/>
            <person name="Yadav M."/>
            <person name="Pandit A."/>
            <person name="Bhargava A."/>
            <person name="Sureshbabu K."/>
            <person name="Batra K."/>
            <person name="Sharma T.R."/>
            <person name="Mohapatra T."/>
            <person name="Singh N.K."/>
            <person name="Messing J."/>
            <person name="Nelson A.B."/>
            <person name="Fuks G."/>
            <person name="Kavchok S."/>
            <person name="Keizer G."/>
            <person name="Linton E."/>
            <person name="Llaca V."/>
            <person name="Song R."/>
            <person name="Tanyolac B."/>
            <person name="Young S."/>
            <person name="Ho-Il K."/>
            <person name="Hahn J.H."/>
            <person name="Sangsakoo G."/>
            <person name="Vanavichit A."/>
            <person name="de Mattos Luiz.A.T."/>
            <person name="Zimmer P.D."/>
            <person name="Malone G."/>
            <person name="Dellagostin O."/>
            <person name="de Oliveira A.C."/>
            <person name="Bevan M."/>
            <person name="Bancroft I."/>
            <person name="Minx P."/>
            <person name="Cordum H."/>
            <person name="Wilson R."/>
            <person name="Cheng Z."/>
            <person name="Jin W."/>
            <person name="Jiang J."/>
            <person name="Leong S.A."/>
            <person name="Iwama H."/>
            <person name="Gojobori T."/>
            <person name="Itoh T."/>
            <person name="Niimura Y."/>
            <person name="Fujii Y."/>
            <person name="Habara T."/>
            <person name="Sakai H."/>
            <person name="Sato Y."/>
            <person name="Wilson G."/>
            <person name="Kumar K."/>
            <person name="McCouch S."/>
            <person name="Juretic N."/>
            <person name="Hoen D."/>
            <person name="Wright S."/>
            <person name="Bruskiewich R."/>
            <person name="Bureau T."/>
            <person name="Miyao A."/>
            <person name="Hirochika H."/>
            <person name="Nishikawa T."/>
            <person name="Kadowaki K."/>
            <person name="Sugiura M."/>
            <person name="Burr B."/>
            <person name="Sasaki T."/>
        </authorList>
    </citation>
    <scope>NUCLEOTIDE SEQUENCE [LARGE SCALE GENOMIC DNA]</scope>
    <source>
        <strain evidence="3">cv. Nipponbare</strain>
    </source>
</reference>
<dbReference type="AlphaFoldDB" id="Q75H74"/>
<gene>
    <name evidence="2" type="primary">OSJNBb0007E22.14</name>
</gene>
<evidence type="ECO:0000313" key="2">
    <source>
        <dbReference type="EMBL" id="AAR00616.1"/>
    </source>
</evidence>
<accession>Q75H74</accession>
<feature type="compositionally biased region" description="Low complexity" evidence="1">
    <location>
        <begin position="1"/>
        <end position="12"/>
    </location>
</feature>